<gene>
    <name evidence="1" type="ORF">ST21_013</name>
</gene>
<proteinExistence type="predicted"/>
<keyword evidence="2" id="KW-1185">Reference proteome</keyword>
<sequence>MSHILLLTERELKLINRVRAELQRLARGGVPSHSNLGICWNISASLGCKLGVKPYPDDYTDFTGAVYKLFNNPSMSFYGEDNYREEVEAHSHKQLTAVMFTRMCATSFSGFELTGDGYYPIPNERGNASAGDEPWDGHCGARRRLFCQHMVDVIDNRLAERDSMVVRLLRPSSVISQRDKDLLWAFTGAFGFLPQARPLPGRAVTSGLCFRITSMVENMLYNNSLLSSPNSSNAAGPLHSVAVRLVVSRLHTVTDKHWKDQLLIALKRLTSRLNGSVPSFVGAVALCCHPDWFEDVPANDTAVQDAMDYPIPGGKEAYCSPCTDNWMGEGLELRLALAESCAKQLRLYLNGEL</sequence>
<dbReference type="Proteomes" id="UP001302076">
    <property type="component" value="Segment"/>
</dbReference>
<protein>
    <submittedName>
        <fullName evidence="1">Uncharacterized protein</fullName>
    </submittedName>
</protein>
<accession>A0AA96J421</accession>
<evidence type="ECO:0000313" key="1">
    <source>
        <dbReference type="EMBL" id="WNL63521.1"/>
    </source>
</evidence>
<reference evidence="1 2" key="1">
    <citation type="submission" date="2023-07" db="EMBL/GenBank/DDBJ databases">
        <authorList>
            <person name="Wu J.F."/>
            <person name="Li W."/>
        </authorList>
    </citation>
    <scope>NUCLEOTIDE SEQUENCE [LARGE SCALE GENOMIC DNA]</scope>
</reference>
<organism evidence="1 2">
    <name type="scientific">Aeromonas phage ST21</name>
    <dbReference type="NCBI Taxonomy" id="3065691"/>
    <lineage>
        <taxon>Viruses</taxon>
        <taxon>Duplodnaviria</taxon>
        <taxon>Heunggongvirae</taxon>
        <taxon>Uroviricota</taxon>
        <taxon>Caudoviricetes</taxon>
        <taxon>Autographivirales</taxon>
        <taxon>Autonotataviridae</taxon>
        <taxon>Melnykvirinae</taxon>
        <taxon>Ahphunavirus</taxon>
        <taxon>Ahphunavirus ST21</taxon>
    </lineage>
</organism>
<evidence type="ECO:0000313" key="2">
    <source>
        <dbReference type="Proteomes" id="UP001302076"/>
    </source>
</evidence>
<name>A0AA96J421_9CAUD</name>
<dbReference type="EMBL" id="OR261031">
    <property type="protein sequence ID" value="WNL63521.1"/>
    <property type="molecule type" value="Genomic_DNA"/>
</dbReference>